<sequence length="607" mass="66041">MTWGSVNFLCFLLFFGLHFQDVVCSDGLKIFTITQHACVGQTFVIIWGGAVPPYCVGVTSMFVFYREPFLSFWPHESDRKKHISNIDVGNSTSFSAFIPENTTDIVFSVTSFGDHQQVSNEIRAETCSTSGSTLGHPRSSLRDGANTPEQTHIPANNSSVRSSSPRPTTPFPTRVTNSGKPGDNETQIPVDLSASQTSVDPSLQTTTLSSIQTANSDNDEPRILSHTSIDHVPRSLILSPIQSTNRGTPGNDEFQTPATIGIILSDINPLLPVPISSLFSSLGLLTSPDFLPSQTDSSSEPIETSSNSEPSLVTPTSGRDNTSTAETNNPGPSKSSSLPFDESMKPNRQERPIGPIIGGGLGGAFVILMFLLVGVCLIRRRRHGGQQWKIPDPFLVVHNFEAEEPGDNAALERHFETGFLGRGRSSGLGASPMTQSPLDVGQSPTREPQSIPTPSQSVIHDDVEQDGEGRDSTSIRAVLPSRTSQSQASDDIEKDGDDAIKEKQKVPQVARIPRARTRLPPPPVVDRNPFSDSNMVTDTIYVPTSSFDYQTIGYISSTNTSDRDRSVAGGDWEVERIGLRAEIEYLRSEYARLERVVNLPPPAYYPL</sequence>
<keyword evidence="2" id="KW-1133">Transmembrane helix</keyword>
<feature type="compositionally biased region" description="Low complexity" evidence="1">
    <location>
        <begin position="202"/>
        <end position="213"/>
    </location>
</feature>
<feature type="transmembrane region" description="Helical" evidence="2">
    <location>
        <begin position="353"/>
        <end position="378"/>
    </location>
</feature>
<organism evidence="4 5">
    <name type="scientific">Dendrothele bispora (strain CBS 962.96)</name>
    <dbReference type="NCBI Taxonomy" id="1314807"/>
    <lineage>
        <taxon>Eukaryota</taxon>
        <taxon>Fungi</taxon>
        <taxon>Dikarya</taxon>
        <taxon>Basidiomycota</taxon>
        <taxon>Agaricomycotina</taxon>
        <taxon>Agaricomycetes</taxon>
        <taxon>Agaricomycetidae</taxon>
        <taxon>Agaricales</taxon>
        <taxon>Agaricales incertae sedis</taxon>
        <taxon>Dendrothele</taxon>
    </lineage>
</organism>
<keyword evidence="2" id="KW-0812">Transmembrane</keyword>
<accession>A0A4S8M2U8</accession>
<evidence type="ECO:0000256" key="3">
    <source>
        <dbReference type="SAM" id="SignalP"/>
    </source>
</evidence>
<keyword evidence="3" id="KW-0732">Signal</keyword>
<evidence type="ECO:0000256" key="1">
    <source>
        <dbReference type="SAM" id="MobiDB-lite"/>
    </source>
</evidence>
<keyword evidence="5" id="KW-1185">Reference proteome</keyword>
<dbReference type="EMBL" id="ML179187">
    <property type="protein sequence ID" value="THU96013.1"/>
    <property type="molecule type" value="Genomic_DNA"/>
</dbReference>
<feature type="chain" id="PRO_5020746570" description="Mid2 domain-containing protein" evidence="3">
    <location>
        <begin position="25"/>
        <end position="607"/>
    </location>
</feature>
<evidence type="ECO:0000256" key="2">
    <source>
        <dbReference type="SAM" id="Phobius"/>
    </source>
</evidence>
<feature type="compositionally biased region" description="Polar residues" evidence="1">
    <location>
        <begin position="432"/>
        <end position="458"/>
    </location>
</feature>
<feature type="region of interest" description="Disordered" evidence="1">
    <location>
        <begin position="422"/>
        <end position="500"/>
    </location>
</feature>
<dbReference type="AlphaFoldDB" id="A0A4S8M2U8"/>
<feature type="compositionally biased region" description="Basic and acidic residues" evidence="1">
    <location>
        <begin position="459"/>
        <end position="473"/>
    </location>
</feature>
<feature type="compositionally biased region" description="Low complexity" evidence="1">
    <location>
        <begin position="297"/>
        <end position="311"/>
    </location>
</feature>
<name>A0A4S8M2U8_DENBC</name>
<dbReference type="Proteomes" id="UP000297245">
    <property type="component" value="Unassembled WGS sequence"/>
</dbReference>
<feature type="region of interest" description="Disordered" evidence="1">
    <location>
        <begin position="124"/>
        <end position="228"/>
    </location>
</feature>
<protein>
    <recommendedName>
        <fullName evidence="6">Mid2 domain-containing protein</fullName>
    </recommendedName>
</protein>
<feature type="compositionally biased region" description="Basic and acidic residues" evidence="1">
    <location>
        <begin position="219"/>
        <end position="228"/>
    </location>
</feature>
<feature type="compositionally biased region" description="Basic and acidic residues" evidence="1">
    <location>
        <begin position="342"/>
        <end position="351"/>
    </location>
</feature>
<evidence type="ECO:0000313" key="4">
    <source>
        <dbReference type="EMBL" id="THU96013.1"/>
    </source>
</evidence>
<evidence type="ECO:0008006" key="6">
    <source>
        <dbReference type="Google" id="ProtNLM"/>
    </source>
</evidence>
<feature type="compositionally biased region" description="Polar residues" evidence="1">
    <location>
        <begin position="147"/>
        <end position="157"/>
    </location>
</feature>
<evidence type="ECO:0000313" key="5">
    <source>
        <dbReference type="Proteomes" id="UP000297245"/>
    </source>
</evidence>
<feature type="compositionally biased region" description="Polar residues" evidence="1">
    <location>
        <begin position="313"/>
        <end position="338"/>
    </location>
</feature>
<feature type="region of interest" description="Disordered" evidence="1">
    <location>
        <begin position="292"/>
        <end position="351"/>
    </location>
</feature>
<proteinExistence type="predicted"/>
<gene>
    <name evidence="4" type="ORF">K435DRAFT_894268</name>
</gene>
<feature type="signal peptide" evidence="3">
    <location>
        <begin position="1"/>
        <end position="24"/>
    </location>
</feature>
<keyword evidence="2" id="KW-0472">Membrane</keyword>
<feature type="compositionally biased region" description="Polar residues" evidence="1">
    <location>
        <begin position="124"/>
        <end position="133"/>
    </location>
</feature>
<feature type="compositionally biased region" description="Low complexity" evidence="1">
    <location>
        <begin position="158"/>
        <end position="176"/>
    </location>
</feature>
<reference evidence="4 5" key="1">
    <citation type="journal article" date="2019" name="Nat. Ecol. Evol.">
        <title>Megaphylogeny resolves global patterns of mushroom evolution.</title>
        <authorList>
            <person name="Varga T."/>
            <person name="Krizsan K."/>
            <person name="Foldi C."/>
            <person name="Dima B."/>
            <person name="Sanchez-Garcia M."/>
            <person name="Sanchez-Ramirez S."/>
            <person name="Szollosi G.J."/>
            <person name="Szarkandi J.G."/>
            <person name="Papp V."/>
            <person name="Albert L."/>
            <person name="Andreopoulos W."/>
            <person name="Angelini C."/>
            <person name="Antonin V."/>
            <person name="Barry K.W."/>
            <person name="Bougher N.L."/>
            <person name="Buchanan P."/>
            <person name="Buyck B."/>
            <person name="Bense V."/>
            <person name="Catcheside P."/>
            <person name="Chovatia M."/>
            <person name="Cooper J."/>
            <person name="Damon W."/>
            <person name="Desjardin D."/>
            <person name="Finy P."/>
            <person name="Geml J."/>
            <person name="Haridas S."/>
            <person name="Hughes K."/>
            <person name="Justo A."/>
            <person name="Karasinski D."/>
            <person name="Kautmanova I."/>
            <person name="Kiss B."/>
            <person name="Kocsube S."/>
            <person name="Kotiranta H."/>
            <person name="LaButti K.M."/>
            <person name="Lechner B.E."/>
            <person name="Liimatainen K."/>
            <person name="Lipzen A."/>
            <person name="Lukacs Z."/>
            <person name="Mihaltcheva S."/>
            <person name="Morgado L.N."/>
            <person name="Niskanen T."/>
            <person name="Noordeloos M.E."/>
            <person name="Ohm R.A."/>
            <person name="Ortiz-Santana B."/>
            <person name="Ovrebo C."/>
            <person name="Racz N."/>
            <person name="Riley R."/>
            <person name="Savchenko A."/>
            <person name="Shiryaev A."/>
            <person name="Soop K."/>
            <person name="Spirin V."/>
            <person name="Szebenyi C."/>
            <person name="Tomsovsky M."/>
            <person name="Tulloss R.E."/>
            <person name="Uehling J."/>
            <person name="Grigoriev I.V."/>
            <person name="Vagvolgyi C."/>
            <person name="Papp T."/>
            <person name="Martin F.M."/>
            <person name="Miettinen O."/>
            <person name="Hibbett D.S."/>
            <person name="Nagy L.G."/>
        </authorList>
    </citation>
    <scope>NUCLEOTIDE SEQUENCE [LARGE SCALE GENOMIC DNA]</scope>
    <source>
        <strain evidence="4 5">CBS 962.96</strain>
    </source>
</reference>